<reference evidence="1" key="1">
    <citation type="journal article" date="2021" name="Proc. Natl. Acad. Sci. U.S.A.">
        <title>A Catalog of Tens of Thousands of Viruses from Human Metagenomes Reveals Hidden Associations with Chronic Diseases.</title>
        <authorList>
            <person name="Tisza M.J."/>
            <person name="Buck C.B."/>
        </authorList>
    </citation>
    <scope>NUCLEOTIDE SEQUENCE</scope>
    <source>
        <strain evidence="1">CtoMB99</strain>
    </source>
</reference>
<protein>
    <submittedName>
        <fullName evidence="1">Uncharacterized protein</fullName>
    </submittedName>
</protein>
<name>A0A8S5MZL3_9CAUD</name>
<evidence type="ECO:0000313" key="1">
    <source>
        <dbReference type="EMBL" id="DAD87644.1"/>
    </source>
</evidence>
<accession>A0A8S5MZL3</accession>
<organism evidence="1">
    <name type="scientific">Siphoviridae sp. ctoMB99</name>
    <dbReference type="NCBI Taxonomy" id="2826459"/>
    <lineage>
        <taxon>Viruses</taxon>
        <taxon>Duplodnaviria</taxon>
        <taxon>Heunggongvirae</taxon>
        <taxon>Uroviricota</taxon>
        <taxon>Caudoviricetes</taxon>
    </lineage>
</organism>
<dbReference type="EMBL" id="BK015023">
    <property type="protein sequence ID" value="DAD87644.1"/>
    <property type="molecule type" value="Genomic_DNA"/>
</dbReference>
<sequence>MGEIRAGLGNAIAAIIPSDSALNVEFTAADLSLWAKAAQVGATLGYNAPAPVCQTITADGTSLSIDVSEGKPVAQLGFSKVFCQVQEVGAGSGIAVGGVAYDLNPETGAITGFTATSGKQYKVWYFINKASAQVASISTLFDPKVVHFTAQMAVYANESGANQNEGTRVGWLYAIVPRLKLGGNAGVVGDQSTNDTTSMSGQAVAFDTDTINAECSDCDASNLAYYVYVPDSGADSISGILAAMGGVISVKKSGTAQVQPRFIMDNGQLVATTDYGKFTYNLASPPDGTTVSATGLITAGATVGDCDLTVSYNNGDETLTSQCKVSVIA</sequence>
<proteinExistence type="predicted"/>